<feature type="repeat" description="Solcar" evidence="8">
    <location>
        <begin position="195"/>
        <end position="287"/>
    </location>
</feature>
<evidence type="ECO:0000313" key="11">
    <source>
        <dbReference type="EMBL" id="CAD9769487.1"/>
    </source>
</evidence>
<keyword evidence="3 9" id="KW-0813">Transport</keyword>
<dbReference type="EMBL" id="HBHP01021644">
    <property type="protein sequence ID" value="CAD9769486.1"/>
    <property type="molecule type" value="Transcribed_RNA"/>
</dbReference>
<evidence type="ECO:0000256" key="7">
    <source>
        <dbReference type="ARBA" id="ARBA00023136"/>
    </source>
</evidence>
<dbReference type="InterPro" id="IPR023395">
    <property type="entry name" value="MCP_dom_sf"/>
</dbReference>
<evidence type="ECO:0000256" key="6">
    <source>
        <dbReference type="ARBA" id="ARBA00022989"/>
    </source>
</evidence>
<evidence type="ECO:0000256" key="1">
    <source>
        <dbReference type="ARBA" id="ARBA00004141"/>
    </source>
</evidence>
<protein>
    <submittedName>
        <fullName evidence="11">Uncharacterized protein</fullName>
    </submittedName>
</protein>
<feature type="repeat" description="Solcar" evidence="8">
    <location>
        <begin position="1"/>
        <end position="78"/>
    </location>
</feature>
<sequence length="293" mass="31412">MSAAAITNPIDVIKVRMQLEGELSSAKGRRFPGFLPTAGIIVQREGILGLYKGLAASLMREGSYSSIRLGLYDPMKEIFGATDPNNTALWQKIAAGACTGAIGSALANPTDLVKIRMQSDIYAGPPPINAEGTVTAPRYSSAIAAFREIARTEGIAALWTGVRATTQRAAILTATQIPSYDHSKHFILNAGWMEEGIALHMACSMFAGFMTATITSPVDVIKTRIMNRAAEVSGTKGLYAGGTLGAAQQIIRTEGIMGMYKGWFANWMRIGPHTIVTLMIFERLRAVAGMRPV</sequence>
<dbReference type="PANTHER" id="PTHR45618">
    <property type="entry name" value="MITOCHONDRIAL DICARBOXYLATE CARRIER-RELATED"/>
    <property type="match status" value="1"/>
</dbReference>
<dbReference type="SUPFAM" id="SSF103506">
    <property type="entry name" value="Mitochondrial carrier"/>
    <property type="match status" value="1"/>
</dbReference>
<evidence type="ECO:0000256" key="4">
    <source>
        <dbReference type="ARBA" id="ARBA00022692"/>
    </source>
</evidence>
<evidence type="ECO:0000256" key="8">
    <source>
        <dbReference type="PROSITE-ProRule" id="PRU00282"/>
    </source>
</evidence>
<reference evidence="11" key="1">
    <citation type="submission" date="2021-01" db="EMBL/GenBank/DDBJ databases">
        <authorList>
            <person name="Corre E."/>
            <person name="Pelletier E."/>
            <person name="Niang G."/>
            <person name="Scheremetjew M."/>
            <person name="Finn R."/>
            <person name="Kale V."/>
            <person name="Holt S."/>
            <person name="Cochrane G."/>
            <person name="Meng A."/>
            <person name="Brown T."/>
            <person name="Cohen L."/>
        </authorList>
    </citation>
    <scope>NUCLEOTIDE SEQUENCE</scope>
    <source>
        <strain evidence="11">CCMP622</strain>
    </source>
</reference>
<dbReference type="Gene3D" id="1.50.40.10">
    <property type="entry name" value="Mitochondrial carrier domain"/>
    <property type="match status" value="1"/>
</dbReference>
<organism evidence="11">
    <name type="scientific">Lotharella oceanica</name>
    <dbReference type="NCBI Taxonomy" id="641309"/>
    <lineage>
        <taxon>Eukaryota</taxon>
        <taxon>Sar</taxon>
        <taxon>Rhizaria</taxon>
        <taxon>Cercozoa</taxon>
        <taxon>Chlorarachniophyceae</taxon>
        <taxon>Lotharella</taxon>
    </lineage>
</organism>
<dbReference type="InterPro" id="IPR050391">
    <property type="entry name" value="Mito_Metabolite_Transporter"/>
</dbReference>
<comment type="similarity">
    <text evidence="2 9">Belongs to the mitochondrial carrier (TC 2.A.29) family.</text>
</comment>
<keyword evidence="7 8" id="KW-0472">Membrane</keyword>
<dbReference type="EMBL" id="HBHP01021645">
    <property type="protein sequence ID" value="CAD9769487.1"/>
    <property type="molecule type" value="Transcribed_RNA"/>
</dbReference>
<keyword evidence="5" id="KW-0677">Repeat</keyword>
<evidence type="ECO:0000256" key="3">
    <source>
        <dbReference type="ARBA" id="ARBA00022448"/>
    </source>
</evidence>
<feature type="repeat" description="Solcar" evidence="8">
    <location>
        <begin position="87"/>
        <end position="186"/>
    </location>
</feature>
<comment type="subcellular location">
    <subcellularLocation>
        <location evidence="1">Membrane</location>
        <topology evidence="1">Multi-pass membrane protein</topology>
    </subcellularLocation>
</comment>
<dbReference type="InterPro" id="IPR018108">
    <property type="entry name" value="MCP_transmembrane"/>
</dbReference>
<name>A0A7S2XC59_9EUKA</name>
<keyword evidence="6" id="KW-1133">Transmembrane helix</keyword>
<dbReference type="AlphaFoldDB" id="A0A7S2XC59"/>
<gene>
    <name evidence="10" type="ORF">LSP00402_LOCUS13469</name>
    <name evidence="11" type="ORF">LSP00402_LOCUS13470</name>
</gene>
<dbReference type="PROSITE" id="PS50920">
    <property type="entry name" value="SOLCAR"/>
    <property type="match status" value="3"/>
</dbReference>
<keyword evidence="4 8" id="KW-0812">Transmembrane</keyword>
<evidence type="ECO:0000256" key="5">
    <source>
        <dbReference type="ARBA" id="ARBA00022737"/>
    </source>
</evidence>
<evidence type="ECO:0000256" key="2">
    <source>
        <dbReference type="ARBA" id="ARBA00006375"/>
    </source>
</evidence>
<dbReference type="GO" id="GO:0016020">
    <property type="term" value="C:membrane"/>
    <property type="evidence" value="ECO:0007669"/>
    <property type="project" value="UniProtKB-SubCell"/>
</dbReference>
<proteinExistence type="inferred from homology"/>
<evidence type="ECO:0000256" key="9">
    <source>
        <dbReference type="RuleBase" id="RU000488"/>
    </source>
</evidence>
<evidence type="ECO:0000313" key="10">
    <source>
        <dbReference type="EMBL" id="CAD9769486.1"/>
    </source>
</evidence>
<accession>A0A7S2XC59</accession>
<dbReference type="Pfam" id="PF00153">
    <property type="entry name" value="Mito_carr"/>
    <property type="match status" value="3"/>
</dbReference>